<dbReference type="HOGENOM" id="CLU_168530_0_0_1"/>
<reference evidence="2 3" key="1">
    <citation type="submission" date="2012-08" db="EMBL/GenBank/DDBJ databases">
        <title>Oryza genome evolution.</title>
        <authorList>
            <person name="Wing R.A."/>
        </authorList>
    </citation>
    <scope>NUCLEOTIDE SEQUENCE</scope>
</reference>
<reference evidence="2" key="3">
    <citation type="submission" date="2015-04" db="UniProtKB">
        <authorList>
            <consortium name="EnsemblPlants"/>
        </authorList>
    </citation>
    <scope>IDENTIFICATION</scope>
</reference>
<dbReference type="AlphaFoldDB" id="A0A0D9W8X1"/>
<dbReference type="Proteomes" id="UP000032180">
    <property type="component" value="Chromosome 4"/>
</dbReference>
<reference evidence="3" key="2">
    <citation type="submission" date="2013-12" db="EMBL/GenBank/DDBJ databases">
        <authorList>
            <person name="Yu Y."/>
            <person name="Lee S."/>
            <person name="de Baynast K."/>
            <person name="Wissotski M."/>
            <person name="Liu L."/>
            <person name="Talag J."/>
            <person name="Goicoechea J."/>
            <person name="Angelova A."/>
            <person name="Jetty R."/>
            <person name="Kudrna D."/>
            <person name="Golser W."/>
            <person name="Rivera L."/>
            <person name="Zhang J."/>
            <person name="Wing R."/>
        </authorList>
    </citation>
    <scope>NUCLEOTIDE SEQUENCE</scope>
</reference>
<proteinExistence type="predicted"/>
<protein>
    <submittedName>
        <fullName evidence="2">Uncharacterized protein</fullName>
    </submittedName>
</protein>
<organism evidence="2 3">
    <name type="scientific">Leersia perrieri</name>
    <dbReference type="NCBI Taxonomy" id="77586"/>
    <lineage>
        <taxon>Eukaryota</taxon>
        <taxon>Viridiplantae</taxon>
        <taxon>Streptophyta</taxon>
        <taxon>Embryophyta</taxon>
        <taxon>Tracheophyta</taxon>
        <taxon>Spermatophyta</taxon>
        <taxon>Magnoliopsida</taxon>
        <taxon>Liliopsida</taxon>
        <taxon>Poales</taxon>
        <taxon>Poaceae</taxon>
        <taxon>BOP clade</taxon>
        <taxon>Oryzoideae</taxon>
        <taxon>Oryzeae</taxon>
        <taxon>Oryzinae</taxon>
        <taxon>Leersia</taxon>
    </lineage>
</organism>
<feature type="region of interest" description="Disordered" evidence="1">
    <location>
        <begin position="78"/>
        <end position="97"/>
    </location>
</feature>
<evidence type="ECO:0000313" key="3">
    <source>
        <dbReference type="Proteomes" id="UP000032180"/>
    </source>
</evidence>
<evidence type="ECO:0000313" key="2">
    <source>
        <dbReference type="EnsemblPlants" id="LPERR04G19530.1"/>
    </source>
</evidence>
<name>A0A0D9W8X1_9ORYZ</name>
<accession>A0A0D9W8X1</accession>
<dbReference type="Gramene" id="LPERR04G19530.1">
    <property type="protein sequence ID" value="LPERR04G19530.1"/>
    <property type="gene ID" value="LPERR04G19530"/>
</dbReference>
<keyword evidence="3" id="KW-1185">Reference proteome</keyword>
<dbReference type="EnsemblPlants" id="LPERR04G19530.1">
    <property type="protein sequence ID" value="LPERR04G19530.1"/>
    <property type="gene ID" value="LPERR04G19530"/>
</dbReference>
<evidence type="ECO:0000256" key="1">
    <source>
        <dbReference type="SAM" id="MobiDB-lite"/>
    </source>
</evidence>
<sequence>MRTHASTQSTSKETIDAAGMLNDNTRMSIAAPCCTNVVFSCAYAADSTMLVAQIGSSRINILSSSTCVTVHTFHPASAATSSDSSARSDSTTTAALSRNPNSSVCVILGWSILPCTS</sequence>